<sequence>MQEILVRKVSGEEIRYARHELVDALLLDLHAEGARFFCTCQPGFLLEMHKCRLGIETACTKRQAGTGALHHPDCPSFSMLDDANGHGHARIRPAIQTTDGIDDINLELPIWGRETPEAPLLITPIEKRADVKVLGRARTTMIGMFRHIVRRLDLNRYRVNEARQENWNPIGKSVESLARTTKLNGRFASTVWVVPTLTNQTAVQRSIEQPTLCADARQYRIVMAPLTRVRPSQPGSVDLSLDCFPFNLRASEDMWRAVLKHADFSDGNAALKRAFGGSPSARVMVLARIEASVPPLRDEGRPSLRALNLELVVLSRDWILCDSLLEVDVVNLAVDEGRDFDKPLALIEGLGHIPDLVFQDTQKPCIYEILGRDEAEYLATAKNRIRAMNEHYGVKTVVYRAYKEKRRPPFPPRREPDECAR</sequence>
<keyword evidence="2" id="KW-1185">Reference proteome</keyword>
<evidence type="ECO:0000313" key="2">
    <source>
        <dbReference type="Proteomes" id="UP001595740"/>
    </source>
</evidence>
<name>A0ABV7RML9_9GAMM</name>
<gene>
    <name evidence="1" type="ORF">ACFOLC_03590</name>
</gene>
<protein>
    <submittedName>
        <fullName evidence="1">DUF1173 family protein</fullName>
    </submittedName>
</protein>
<dbReference type="RefSeq" id="WP_386757575.1">
    <property type="nucleotide sequence ID" value="NZ_JBHRXK010000001.1"/>
</dbReference>
<reference evidence="2" key="1">
    <citation type="journal article" date="2019" name="Int. J. Syst. Evol. Microbiol.">
        <title>The Global Catalogue of Microorganisms (GCM) 10K type strain sequencing project: providing services to taxonomists for standard genome sequencing and annotation.</title>
        <authorList>
            <consortium name="The Broad Institute Genomics Platform"/>
            <consortium name="The Broad Institute Genome Sequencing Center for Infectious Disease"/>
            <person name="Wu L."/>
            <person name="Ma J."/>
        </authorList>
    </citation>
    <scope>NUCLEOTIDE SEQUENCE [LARGE SCALE GENOMIC DNA]</scope>
    <source>
        <strain evidence="2">KCTC 42875</strain>
    </source>
</reference>
<dbReference type="Pfam" id="PF06666">
    <property type="entry name" value="DUF1173"/>
    <property type="match status" value="1"/>
</dbReference>
<proteinExistence type="predicted"/>
<dbReference type="EMBL" id="JBHRXK010000001">
    <property type="protein sequence ID" value="MFC3550089.1"/>
    <property type="molecule type" value="Genomic_DNA"/>
</dbReference>
<comment type="caution">
    <text evidence="1">The sequence shown here is derived from an EMBL/GenBank/DDBJ whole genome shotgun (WGS) entry which is preliminary data.</text>
</comment>
<accession>A0ABV7RML9</accession>
<organism evidence="1 2">
    <name type="scientific">Lysobacter cavernae</name>
    <dbReference type="NCBI Taxonomy" id="1685901"/>
    <lineage>
        <taxon>Bacteria</taxon>
        <taxon>Pseudomonadati</taxon>
        <taxon>Pseudomonadota</taxon>
        <taxon>Gammaproteobacteria</taxon>
        <taxon>Lysobacterales</taxon>
        <taxon>Lysobacteraceae</taxon>
        <taxon>Lysobacter</taxon>
    </lineage>
</organism>
<evidence type="ECO:0000313" key="1">
    <source>
        <dbReference type="EMBL" id="MFC3550089.1"/>
    </source>
</evidence>
<dbReference type="Proteomes" id="UP001595740">
    <property type="component" value="Unassembled WGS sequence"/>
</dbReference>
<dbReference type="InterPro" id="IPR009553">
    <property type="entry name" value="DUF1173"/>
</dbReference>